<dbReference type="SUPFAM" id="SSF49899">
    <property type="entry name" value="Concanavalin A-like lectins/glucanases"/>
    <property type="match status" value="1"/>
</dbReference>
<dbReference type="EMBL" id="CM003378">
    <property type="protein sequence ID" value="KOM49575.1"/>
    <property type="molecule type" value="Genomic_DNA"/>
</dbReference>
<dbReference type="InterPro" id="IPR013189">
    <property type="entry name" value="Glyco_hydro_32_C"/>
</dbReference>
<dbReference type="AlphaFoldDB" id="A0A0L9V3D7"/>
<protein>
    <recommendedName>
        <fullName evidence="1">Glycosyl hydrolase family 32 C-terminal domain-containing protein</fullName>
    </recommendedName>
</protein>
<dbReference type="Gramene" id="KOM49575">
    <property type="protein sequence ID" value="KOM49575"/>
    <property type="gene ID" value="LR48_Vigan08g040200"/>
</dbReference>
<feature type="non-terminal residue" evidence="2">
    <location>
        <position position="1"/>
    </location>
</feature>
<proteinExistence type="predicted"/>
<dbReference type="SUPFAM" id="SSF52047">
    <property type="entry name" value="RNI-like"/>
    <property type="match status" value="1"/>
</dbReference>
<feature type="domain" description="Glycosyl hydrolase family 32 C-terminal" evidence="1">
    <location>
        <begin position="125"/>
        <end position="173"/>
    </location>
</feature>
<dbReference type="PANTHER" id="PTHR31953">
    <property type="entry name" value="BETA-FRUCTOFURANOSIDASE, INSOLUBLE ISOENZYME CWINV1-RELATED"/>
    <property type="match status" value="1"/>
</dbReference>
<evidence type="ECO:0000259" key="1">
    <source>
        <dbReference type="Pfam" id="PF08244"/>
    </source>
</evidence>
<dbReference type="Gene3D" id="3.80.10.10">
    <property type="entry name" value="Ribonuclease Inhibitor"/>
    <property type="match status" value="1"/>
</dbReference>
<dbReference type="InterPro" id="IPR013320">
    <property type="entry name" value="ConA-like_dom_sf"/>
</dbReference>
<sequence length="181" mass="19639">CQVGLSSLNLGICPKLSTLSIEAPYMVSLELKGCGVLSEAFINCPLLTSLDASFYSQLTNDCLSATTVSCPLIESLILMSCPSIGSDGLQSLFCLPNLIVLDLSYTFLVNLQPVFDSCLQLKINHLVVESFGEGGKTIILSRVYPQLAVLKQAHLFVFNNGTEPITMEKLKGWDMKSAQIK</sequence>
<dbReference type="InterPro" id="IPR032675">
    <property type="entry name" value="LRR_dom_sf"/>
</dbReference>
<evidence type="ECO:0000313" key="3">
    <source>
        <dbReference type="Proteomes" id="UP000053144"/>
    </source>
</evidence>
<name>A0A0L9V3D7_PHAAN</name>
<gene>
    <name evidence="2" type="ORF">LR48_Vigan08g040200</name>
</gene>
<organism evidence="2 3">
    <name type="scientific">Phaseolus angularis</name>
    <name type="common">Azuki bean</name>
    <name type="synonym">Vigna angularis</name>
    <dbReference type="NCBI Taxonomy" id="3914"/>
    <lineage>
        <taxon>Eukaryota</taxon>
        <taxon>Viridiplantae</taxon>
        <taxon>Streptophyta</taxon>
        <taxon>Embryophyta</taxon>
        <taxon>Tracheophyta</taxon>
        <taxon>Spermatophyta</taxon>
        <taxon>Magnoliopsida</taxon>
        <taxon>eudicotyledons</taxon>
        <taxon>Gunneridae</taxon>
        <taxon>Pentapetalae</taxon>
        <taxon>rosids</taxon>
        <taxon>fabids</taxon>
        <taxon>Fabales</taxon>
        <taxon>Fabaceae</taxon>
        <taxon>Papilionoideae</taxon>
        <taxon>50 kb inversion clade</taxon>
        <taxon>NPAAA clade</taxon>
        <taxon>indigoferoid/millettioid clade</taxon>
        <taxon>Phaseoleae</taxon>
        <taxon>Vigna</taxon>
    </lineage>
</organism>
<dbReference type="STRING" id="3914.A0A0L9V3D7"/>
<dbReference type="Pfam" id="PF08244">
    <property type="entry name" value="Glyco_hydro_32C"/>
    <property type="match status" value="1"/>
</dbReference>
<accession>A0A0L9V3D7</accession>
<dbReference type="Gene3D" id="2.60.120.560">
    <property type="entry name" value="Exo-inulinase, domain 1"/>
    <property type="match status" value="1"/>
</dbReference>
<reference evidence="3" key="1">
    <citation type="journal article" date="2015" name="Proc. Natl. Acad. Sci. U.S.A.">
        <title>Genome sequencing of adzuki bean (Vigna angularis) provides insight into high starch and low fat accumulation and domestication.</title>
        <authorList>
            <person name="Yang K."/>
            <person name="Tian Z."/>
            <person name="Chen C."/>
            <person name="Luo L."/>
            <person name="Zhao B."/>
            <person name="Wang Z."/>
            <person name="Yu L."/>
            <person name="Li Y."/>
            <person name="Sun Y."/>
            <person name="Li W."/>
            <person name="Chen Y."/>
            <person name="Li Y."/>
            <person name="Zhang Y."/>
            <person name="Ai D."/>
            <person name="Zhao J."/>
            <person name="Shang C."/>
            <person name="Ma Y."/>
            <person name="Wu B."/>
            <person name="Wang M."/>
            <person name="Gao L."/>
            <person name="Sun D."/>
            <person name="Zhang P."/>
            <person name="Guo F."/>
            <person name="Wang W."/>
            <person name="Li Y."/>
            <person name="Wang J."/>
            <person name="Varshney R.K."/>
            <person name="Wang J."/>
            <person name="Ling H.Q."/>
            <person name="Wan P."/>
        </authorList>
    </citation>
    <scope>NUCLEOTIDE SEQUENCE</scope>
    <source>
        <strain evidence="3">cv. Jingnong 6</strain>
    </source>
</reference>
<dbReference type="InterPro" id="IPR050551">
    <property type="entry name" value="Fructan_Metab_Enzymes"/>
</dbReference>
<dbReference type="Proteomes" id="UP000053144">
    <property type="component" value="Chromosome 8"/>
</dbReference>
<evidence type="ECO:0000313" key="2">
    <source>
        <dbReference type="EMBL" id="KOM49575.1"/>
    </source>
</evidence>